<dbReference type="NCBIfam" id="TIGR00773">
    <property type="entry name" value="NhaA"/>
    <property type="match status" value="1"/>
</dbReference>
<protein>
    <recommendedName>
        <fullName evidence="9">Na(+)/H(+) antiporter NhaA</fullName>
    </recommendedName>
    <alternativeName>
        <fullName evidence="9">Sodium/proton antiporter NhaA</fullName>
    </alternativeName>
</protein>
<feature type="transmembrane region" description="Helical" evidence="9">
    <location>
        <begin position="21"/>
        <end position="41"/>
    </location>
</feature>
<dbReference type="PANTHER" id="PTHR30341">
    <property type="entry name" value="SODIUM ION/PROTON ANTIPORTER NHAA-RELATED"/>
    <property type="match status" value="1"/>
</dbReference>
<comment type="similarity">
    <text evidence="9">Belongs to the NhaA Na(+)/H(+) (TC 2.A.33) antiporter family.</text>
</comment>
<keyword evidence="11" id="KW-1185">Reference proteome</keyword>
<keyword evidence="7 9" id="KW-0472">Membrane</keyword>
<gene>
    <name evidence="10" type="primary">nhaA_2</name>
    <name evidence="9" type="synonym">nhaA</name>
    <name evidence="10" type="ORF">psyc5s11_28110</name>
</gene>
<dbReference type="InterPro" id="IPR004670">
    <property type="entry name" value="NhaA"/>
</dbReference>
<feature type="transmembrane region" description="Helical" evidence="9">
    <location>
        <begin position="339"/>
        <end position="360"/>
    </location>
</feature>
<proteinExistence type="inferred from homology"/>
<evidence type="ECO:0000256" key="5">
    <source>
        <dbReference type="ARBA" id="ARBA00022989"/>
    </source>
</evidence>
<evidence type="ECO:0000256" key="1">
    <source>
        <dbReference type="ARBA" id="ARBA00004429"/>
    </source>
</evidence>
<sequence>MKNKIHRKIFNPFAYFFKSESASGLILMGFAIIAMIIANSSFNPTYNNILHTYITIGYKQISLSMSVLHWINDGLMAIFFLVVGMEIKREVVFGELKSLKNTILPISAAIGGMIVPAIIYALFNYKEPTISGWGIPMATDIAFALGILSLVGRKAPKGIIVFLTALAIVDDLGAIIVIAIFYTSQISWIALIIGLIVFIALILVSKFKVKFIPIYIALGIILWVCLLKSGIHATIAGVLLGMVLPIGKTVRQFETSILYKFEHDLTPMSSFVIMPIFALANSGIAIDISSLGASIMTPVSVGIIFGLVMGKQIGIFGVSYIVVKLKIASLPAQVTKRHLYGASVLGGIGFTMSIFVSSLSFPDESVLATAKISIMIASILAAILGWIVFALIEFKSEKEINQLDEKEIC</sequence>
<feature type="transmembrane region" description="Helical" evidence="9">
    <location>
        <begin position="271"/>
        <end position="295"/>
    </location>
</feature>
<evidence type="ECO:0000256" key="7">
    <source>
        <dbReference type="ARBA" id="ARBA00023136"/>
    </source>
</evidence>
<dbReference type="NCBIfam" id="NF007112">
    <property type="entry name" value="PRK09561.1"/>
    <property type="match status" value="1"/>
</dbReference>
<accession>A0ABM7T5Y9</accession>
<dbReference type="Proteomes" id="UP000824633">
    <property type="component" value="Chromosome"/>
</dbReference>
<reference evidence="11" key="1">
    <citation type="submission" date="2021-07" db="EMBL/GenBank/DDBJ databases">
        <title>Complete genome sequencing of a Clostridium isolate.</title>
        <authorList>
            <person name="Ueki A."/>
            <person name="Tonouchi A."/>
        </authorList>
    </citation>
    <scope>NUCLEOTIDE SEQUENCE [LARGE SCALE GENOMIC DNA]</scope>
    <source>
        <strain evidence="11">C5S11</strain>
    </source>
</reference>
<dbReference type="RefSeq" id="WP_224033151.1">
    <property type="nucleotide sequence ID" value="NZ_AP024849.1"/>
</dbReference>
<evidence type="ECO:0000256" key="8">
    <source>
        <dbReference type="ARBA" id="ARBA00023201"/>
    </source>
</evidence>
<dbReference type="EMBL" id="AP024849">
    <property type="protein sequence ID" value="BCZ46744.1"/>
    <property type="molecule type" value="Genomic_DNA"/>
</dbReference>
<dbReference type="NCBIfam" id="NF007111">
    <property type="entry name" value="PRK09560.1"/>
    <property type="match status" value="1"/>
</dbReference>
<feature type="transmembrane region" description="Helical" evidence="9">
    <location>
        <begin position="159"/>
        <end position="180"/>
    </location>
</feature>
<organism evidence="10 11">
    <name type="scientific">Clostridium gelidum</name>
    <dbReference type="NCBI Taxonomy" id="704125"/>
    <lineage>
        <taxon>Bacteria</taxon>
        <taxon>Bacillati</taxon>
        <taxon>Bacillota</taxon>
        <taxon>Clostridia</taxon>
        <taxon>Eubacteriales</taxon>
        <taxon>Clostridiaceae</taxon>
        <taxon>Clostridium</taxon>
    </lineage>
</organism>
<dbReference type="InterPro" id="IPR023171">
    <property type="entry name" value="Na/H_antiporter_dom_sf"/>
</dbReference>
<feature type="transmembrane region" description="Helical" evidence="9">
    <location>
        <begin position="61"/>
        <end position="83"/>
    </location>
</feature>
<keyword evidence="8 9" id="KW-0739">Sodium transport</keyword>
<keyword evidence="2 9" id="KW-0050">Antiport</keyword>
<evidence type="ECO:0000256" key="3">
    <source>
        <dbReference type="ARBA" id="ARBA00022475"/>
    </source>
</evidence>
<keyword evidence="9" id="KW-0406">Ion transport</keyword>
<keyword evidence="5 9" id="KW-1133">Transmembrane helix</keyword>
<feature type="transmembrane region" description="Helical" evidence="9">
    <location>
        <begin position="103"/>
        <end position="123"/>
    </location>
</feature>
<keyword evidence="6 9" id="KW-0915">Sodium</keyword>
<evidence type="ECO:0000256" key="2">
    <source>
        <dbReference type="ARBA" id="ARBA00022449"/>
    </source>
</evidence>
<feature type="transmembrane region" description="Helical" evidence="9">
    <location>
        <begin position="301"/>
        <end position="323"/>
    </location>
</feature>
<feature type="transmembrane region" description="Helical" evidence="9">
    <location>
        <begin position="135"/>
        <end position="152"/>
    </location>
</feature>
<evidence type="ECO:0000256" key="9">
    <source>
        <dbReference type="HAMAP-Rule" id="MF_01844"/>
    </source>
</evidence>
<name>A0ABM7T5Y9_9CLOT</name>
<comment type="subcellular location">
    <subcellularLocation>
        <location evidence="1">Cell inner membrane</location>
        <topology evidence="1">Multi-pass membrane protein</topology>
    </subcellularLocation>
    <subcellularLocation>
        <location evidence="9">Cell membrane</location>
        <topology evidence="9">Multi-pass membrane protein</topology>
    </subcellularLocation>
</comment>
<feature type="transmembrane region" description="Helical" evidence="9">
    <location>
        <begin position="186"/>
        <end position="204"/>
    </location>
</feature>
<evidence type="ECO:0000256" key="6">
    <source>
        <dbReference type="ARBA" id="ARBA00023053"/>
    </source>
</evidence>
<keyword evidence="9" id="KW-0813">Transport</keyword>
<comment type="function">
    <text evidence="9">Na(+)/H(+) antiporter that extrudes sodium in exchange for external protons.</text>
</comment>
<keyword evidence="4 9" id="KW-0812">Transmembrane</keyword>
<keyword evidence="3 9" id="KW-1003">Cell membrane</keyword>
<feature type="transmembrane region" description="Helical" evidence="9">
    <location>
        <begin position="372"/>
        <end position="392"/>
    </location>
</feature>
<evidence type="ECO:0000313" key="10">
    <source>
        <dbReference type="EMBL" id="BCZ46744.1"/>
    </source>
</evidence>
<dbReference type="PANTHER" id="PTHR30341:SF0">
    <property type="entry name" value="NA(+)_H(+) ANTIPORTER NHAA"/>
    <property type="match status" value="1"/>
</dbReference>
<feature type="transmembrane region" description="Helical" evidence="9">
    <location>
        <begin position="211"/>
        <end position="227"/>
    </location>
</feature>
<evidence type="ECO:0000256" key="4">
    <source>
        <dbReference type="ARBA" id="ARBA00022692"/>
    </source>
</evidence>
<evidence type="ECO:0000313" key="11">
    <source>
        <dbReference type="Proteomes" id="UP000824633"/>
    </source>
</evidence>
<dbReference type="Pfam" id="PF06965">
    <property type="entry name" value="Na_H_antiport_1"/>
    <property type="match status" value="1"/>
</dbReference>
<dbReference type="HAMAP" id="MF_01844">
    <property type="entry name" value="NhaA"/>
    <property type="match status" value="1"/>
</dbReference>
<dbReference type="Gene3D" id="1.20.1530.10">
    <property type="entry name" value="Na+/H+ antiporter like domain"/>
    <property type="match status" value="1"/>
</dbReference>
<comment type="catalytic activity">
    <reaction evidence="9">
        <text>Na(+)(in) + 2 H(+)(out) = Na(+)(out) + 2 H(+)(in)</text>
        <dbReference type="Rhea" id="RHEA:29251"/>
        <dbReference type="ChEBI" id="CHEBI:15378"/>
        <dbReference type="ChEBI" id="CHEBI:29101"/>
    </reaction>
</comment>